<dbReference type="Pfam" id="PF13860">
    <property type="entry name" value="FlgD_ig"/>
    <property type="match status" value="1"/>
</dbReference>
<dbReference type="InterPro" id="IPR002126">
    <property type="entry name" value="Cadherin-like_dom"/>
</dbReference>
<dbReference type="CDD" id="cd00146">
    <property type="entry name" value="PKD"/>
    <property type="match status" value="1"/>
</dbReference>
<protein>
    <submittedName>
        <fullName evidence="3">PKD domain-containing protein</fullName>
    </submittedName>
</protein>
<accession>A0A538T4B6</accession>
<dbReference type="SMART" id="SM00112">
    <property type="entry name" value="CA"/>
    <property type="match status" value="2"/>
</dbReference>
<dbReference type="InterPro" id="IPR026444">
    <property type="entry name" value="Secre_tail"/>
</dbReference>
<dbReference type="Pfam" id="PF18911">
    <property type="entry name" value="PKD_4"/>
    <property type="match status" value="1"/>
</dbReference>
<dbReference type="Pfam" id="PF17803">
    <property type="entry name" value="Cadherin_4"/>
    <property type="match status" value="1"/>
</dbReference>
<feature type="non-terminal residue" evidence="3">
    <location>
        <position position="1"/>
    </location>
</feature>
<sequence length="687" mass="70334">NNMAVAAGSTADQTFTATDPDGDAITFTHTGPTFMTRTDNAQSGTTRTGNIHLAPVTGTSGTFSASVTASSLTSNDTKLFTITVTSVNNPPTLAQPSNMTVNEGQTADQTLTATDPDGNALSFSKVSGPAYMTVTTVTAGTGTGTGTGTGNIHLAPGFSDAGTATATVRASDGIANSDRTLTVTVNNTDRAPVLAAIANQTVAEGTTADVGVSATDADDDVITLTATLPSFATLTSSPAPGTVTGTIHIAPPSGSAGTYSASVTATANGATSTRNFTIAVTGTNRAPTLAQPSNMTVNEGATQDQTLHATDPDGNALTFAKVSGPLFLTVSTTNATTGNAHLAPATGDRGTYSATVKATDTGGLSDQKSFSITVNDAANRPPVANAGGPYNGTVNVPVNFDGTHSSDPDGNPLTYAWDFGDGGTGTGATPSHAYAAEGTFAVSLTVTDNGTPPLSDTATTTATITNRLQAYVFQYPPNPLRLDKFKDKSKACFQIQPVNQDYNNSDVILASIVLQYNGREAPANIEKTAVNSDVNGDGIQEIRACFSDASLRVVFAGLPSGFNRVTVALEGNLTTGGRFHGETEVIVRGPVGTASRRERASVSPNPLNPVSALSYVTEKPGSVKVELFDIQGRLVRTIVNESFVAAGVHEAMIDGRSQRGEKLASGVYFVRGTTADGTFKNTITILK</sequence>
<dbReference type="Proteomes" id="UP000320913">
    <property type="component" value="Unassembled WGS sequence"/>
</dbReference>
<evidence type="ECO:0000313" key="3">
    <source>
        <dbReference type="EMBL" id="TMQ58489.1"/>
    </source>
</evidence>
<proteinExistence type="predicted"/>
<comment type="caution">
    <text evidence="3">The sequence shown here is derived from an EMBL/GenBank/DDBJ whole genome shotgun (WGS) entry which is preliminary data.</text>
</comment>
<dbReference type="InterPro" id="IPR013783">
    <property type="entry name" value="Ig-like_fold"/>
</dbReference>
<dbReference type="SUPFAM" id="SSF49313">
    <property type="entry name" value="Cadherin-like"/>
    <property type="match status" value="1"/>
</dbReference>
<reference evidence="3 4" key="1">
    <citation type="journal article" date="2019" name="Nat. Microbiol.">
        <title>Mediterranean grassland soil C-N compound turnover is dependent on rainfall and depth, and is mediated by genomically divergent microorganisms.</title>
        <authorList>
            <person name="Diamond S."/>
            <person name="Andeer P.F."/>
            <person name="Li Z."/>
            <person name="Crits-Christoph A."/>
            <person name="Burstein D."/>
            <person name="Anantharaman K."/>
            <person name="Lane K.R."/>
            <person name="Thomas B.C."/>
            <person name="Pan C."/>
            <person name="Northen T.R."/>
            <person name="Banfield J.F."/>
        </authorList>
    </citation>
    <scope>NUCLEOTIDE SEQUENCE [LARGE SCALE GENOMIC DNA]</scope>
    <source>
        <strain evidence="3">WS_5</strain>
    </source>
</reference>
<dbReference type="Gene3D" id="2.60.40.4070">
    <property type="match status" value="1"/>
</dbReference>
<gene>
    <name evidence="3" type="ORF">E6K75_05300</name>
</gene>
<name>A0A538T4B6_UNCEI</name>
<dbReference type="EMBL" id="VBOV01000127">
    <property type="protein sequence ID" value="TMQ58489.1"/>
    <property type="molecule type" value="Genomic_DNA"/>
</dbReference>
<dbReference type="SUPFAM" id="SSF49299">
    <property type="entry name" value="PKD domain"/>
    <property type="match status" value="1"/>
</dbReference>
<feature type="domain" description="Cadherin" evidence="2">
    <location>
        <begin position="93"/>
        <end position="231"/>
    </location>
</feature>
<dbReference type="InterPro" id="IPR035986">
    <property type="entry name" value="PKD_dom_sf"/>
</dbReference>
<dbReference type="Gene3D" id="2.60.40.10">
    <property type="entry name" value="Immunoglobulins"/>
    <property type="match status" value="4"/>
</dbReference>
<feature type="domain" description="Cadherin" evidence="2">
    <location>
        <begin position="289"/>
        <end position="384"/>
    </location>
</feature>
<feature type="domain" description="PKD" evidence="1">
    <location>
        <begin position="381"/>
        <end position="469"/>
    </location>
</feature>
<organism evidence="3 4">
    <name type="scientific">Eiseniibacteriota bacterium</name>
    <dbReference type="NCBI Taxonomy" id="2212470"/>
    <lineage>
        <taxon>Bacteria</taxon>
        <taxon>Candidatus Eiseniibacteriota</taxon>
    </lineage>
</organism>
<dbReference type="GO" id="GO:0007156">
    <property type="term" value="P:homophilic cell adhesion via plasma membrane adhesion molecules"/>
    <property type="evidence" value="ECO:0007669"/>
    <property type="project" value="InterPro"/>
</dbReference>
<dbReference type="InterPro" id="IPR040853">
    <property type="entry name" value="RapA2_cadherin-like"/>
</dbReference>
<dbReference type="InterPro" id="IPR000601">
    <property type="entry name" value="PKD_dom"/>
</dbReference>
<dbReference type="PROSITE" id="PS50268">
    <property type="entry name" value="CADHERIN_2"/>
    <property type="match status" value="2"/>
</dbReference>
<dbReference type="InterPro" id="IPR022409">
    <property type="entry name" value="PKD/Chitinase_dom"/>
</dbReference>
<evidence type="ECO:0000259" key="1">
    <source>
        <dbReference type="PROSITE" id="PS50093"/>
    </source>
</evidence>
<dbReference type="Pfam" id="PF05345">
    <property type="entry name" value="He_PIG"/>
    <property type="match status" value="2"/>
</dbReference>
<dbReference type="InterPro" id="IPR015919">
    <property type="entry name" value="Cadherin-like_sf"/>
</dbReference>
<dbReference type="GO" id="GO:0016020">
    <property type="term" value="C:membrane"/>
    <property type="evidence" value="ECO:0007669"/>
    <property type="project" value="InterPro"/>
</dbReference>
<dbReference type="NCBIfam" id="TIGR04183">
    <property type="entry name" value="Por_Secre_tail"/>
    <property type="match status" value="1"/>
</dbReference>
<dbReference type="AlphaFoldDB" id="A0A538T4B6"/>
<dbReference type="GO" id="GO:0005509">
    <property type="term" value="F:calcium ion binding"/>
    <property type="evidence" value="ECO:0007669"/>
    <property type="project" value="InterPro"/>
</dbReference>
<dbReference type="PROSITE" id="PS50093">
    <property type="entry name" value="PKD"/>
    <property type="match status" value="1"/>
</dbReference>
<evidence type="ECO:0000313" key="4">
    <source>
        <dbReference type="Proteomes" id="UP000320913"/>
    </source>
</evidence>
<dbReference type="InterPro" id="IPR025965">
    <property type="entry name" value="FlgD/Vpr_Ig-like"/>
</dbReference>
<evidence type="ECO:0000259" key="2">
    <source>
        <dbReference type="PROSITE" id="PS50268"/>
    </source>
</evidence>
<dbReference type="SMART" id="SM00089">
    <property type="entry name" value="PKD"/>
    <property type="match status" value="2"/>
</dbReference>